<dbReference type="SUPFAM" id="SSF81324">
    <property type="entry name" value="Voltage-gated potassium channels"/>
    <property type="match status" value="1"/>
</dbReference>
<dbReference type="Pfam" id="PF00027">
    <property type="entry name" value="cNMP_binding"/>
    <property type="match status" value="1"/>
</dbReference>
<accession>A0A9W7ANI6</accession>
<evidence type="ECO:0000313" key="5">
    <source>
        <dbReference type="EMBL" id="GMH72592.1"/>
    </source>
</evidence>
<keyword evidence="1" id="KW-0406">Ion transport</keyword>
<evidence type="ECO:0000256" key="1">
    <source>
        <dbReference type="ARBA" id="ARBA00023286"/>
    </source>
</evidence>
<feature type="compositionally biased region" description="Basic and acidic residues" evidence="2">
    <location>
        <begin position="350"/>
        <end position="367"/>
    </location>
</feature>
<organism evidence="5 6">
    <name type="scientific">Triparma laevis f. longispina</name>
    <dbReference type="NCBI Taxonomy" id="1714387"/>
    <lineage>
        <taxon>Eukaryota</taxon>
        <taxon>Sar</taxon>
        <taxon>Stramenopiles</taxon>
        <taxon>Ochrophyta</taxon>
        <taxon>Bolidophyceae</taxon>
        <taxon>Parmales</taxon>
        <taxon>Triparmaceae</taxon>
        <taxon>Triparma</taxon>
    </lineage>
</organism>
<feature type="compositionally biased region" description="Basic and acidic residues" evidence="2">
    <location>
        <begin position="927"/>
        <end position="939"/>
    </location>
</feature>
<feature type="compositionally biased region" description="Acidic residues" evidence="2">
    <location>
        <begin position="334"/>
        <end position="349"/>
    </location>
</feature>
<dbReference type="OrthoDB" id="421226at2759"/>
<dbReference type="Proteomes" id="UP001165122">
    <property type="component" value="Unassembled WGS sequence"/>
</dbReference>
<dbReference type="GO" id="GO:0005221">
    <property type="term" value="F:intracellularly cyclic nucleotide-activated monoatomic cation channel activity"/>
    <property type="evidence" value="ECO:0007669"/>
    <property type="project" value="InterPro"/>
</dbReference>
<feature type="region of interest" description="Disordered" evidence="2">
    <location>
        <begin position="927"/>
        <end position="947"/>
    </location>
</feature>
<evidence type="ECO:0000313" key="6">
    <source>
        <dbReference type="Proteomes" id="UP001165122"/>
    </source>
</evidence>
<dbReference type="PANTHER" id="PTHR45638">
    <property type="entry name" value="CYCLIC NUCLEOTIDE-GATED CATION CHANNEL SUBUNIT A"/>
    <property type="match status" value="1"/>
</dbReference>
<keyword evidence="6" id="KW-1185">Reference proteome</keyword>
<protein>
    <recommendedName>
        <fullName evidence="4">Cyclic nucleotide-binding domain-containing protein</fullName>
    </recommendedName>
</protein>
<sequence length="1028" mass="115470">MLRQGFSRAGAMGGLIMGVDGSVCWCAGKPELLAKRADEHYFHHAESDLALLWSLLCQPLHFVVIGIARDFGLDFGLILAETIPKTSNFGLVHNRNDHQDILKRIGAQHTHAIREVEEEEEDETTTKRSKSFIRGKSFVGGQMRLPGTSATTTRTRRNQHTTKLNSDTHHSGGAAAIARRGSKAIQEYRKKSVMPGSLQMQAIEESWNNSSQVTPVFSPPSPTRGGADSPSIEEERSMGAHEGMHTVIGKQSSSVSGLGGKRMNGLKKDKANVSMLRKIEESTGHDVADNLTSQDRRRTVAKIKNARAADPIKASLEAFHTERPEDLTIQNITEYDEKEDDEESDEDEEGPGKPSERKEDKKKEHSPSKAHTSKAQISKAAAAFKRYNEVIHPDSLFLNAWLMFGILAVCFCIFIGPMRIAFSVQNEGVFLNQGFMQFIYVLLEIYFIANSMFVEFRKGYYDEHTMDLMMERDIIYENYMTWKRFGWECIWSLPFDIINVAGFGCESEVLTVLSLLKICRFRKIVKWVSQLNMGDTLRDIQDRHPQSLRLAELLITFAAIMHIMSCLYWRSYVFVNDNYYLYEMEDEWVIMKDNWKAQGMATEERCYKHNGHWKYKAEYNEAEGTTYTYCGPYSKFVPVSEVAIENQGENADDILKAYSSSMYWSLLVVLGQPAEPGNMTEVVVGGLATVFGMFIFAVVIGNASSVITSMDSVGEARSKQMNAINQYLTFRGVPTWMQTRIREYYDYLWLSGQAAYHKRAFDELPPMLHMQLSLCLKKQMIESSSVFKNLSAASVVAIMDRLHSIIALPDEIIILQDTPGDKMYFLAQGQVKVTIKVDDINTPKHIKYMSRGEAFGEMAILDPDNNVRSCNIVAVSFCELEELSAADVHELLDFYPDIEENLMILEHSRETKRLSTRREGLEMKLETVRENKRGDKEGRSGLSPAGGAISHTLLAANIGDGVARQSSSTRSTLGQTTAHESQKFGANSLINEHEELDVEHLTTLSIAGMGGGGMNRGSATGEKNRNFG</sequence>
<feature type="region of interest" description="Disordered" evidence="2">
    <location>
        <begin position="207"/>
        <end position="271"/>
    </location>
</feature>
<keyword evidence="1" id="KW-1071">Ligand-gated ion channel</keyword>
<name>A0A9W7ANI6_9STRA</name>
<comment type="caution">
    <text evidence="5">The sequence shown here is derived from an EMBL/GenBank/DDBJ whole genome shotgun (WGS) entry which is preliminary data.</text>
</comment>
<feature type="transmembrane region" description="Helical" evidence="3">
    <location>
        <begin position="396"/>
        <end position="418"/>
    </location>
</feature>
<dbReference type="EMBL" id="BRXW01000656">
    <property type="protein sequence ID" value="GMH72592.1"/>
    <property type="molecule type" value="Genomic_DNA"/>
</dbReference>
<keyword evidence="3" id="KW-1133">Transmembrane helix</keyword>
<dbReference type="SMART" id="SM00100">
    <property type="entry name" value="cNMP"/>
    <property type="match status" value="1"/>
</dbReference>
<evidence type="ECO:0000256" key="2">
    <source>
        <dbReference type="SAM" id="MobiDB-lite"/>
    </source>
</evidence>
<proteinExistence type="predicted"/>
<dbReference type="InterPro" id="IPR050866">
    <property type="entry name" value="CNG_cation_channel"/>
</dbReference>
<feature type="compositionally biased region" description="Basic and acidic residues" evidence="2">
    <location>
        <begin position="233"/>
        <end position="244"/>
    </location>
</feature>
<keyword evidence="3" id="KW-0472">Membrane</keyword>
<feature type="transmembrane region" description="Helical" evidence="3">
    <location>
        <begin position="682"/>
        <end position="700"/>
    </location>
</feature>
<dbReference type="InterPro" id="IPR018490">
    <property type="entry name" value="cNMP-bd_dom_sf"/>
</dbReference>
<dbReference type="Gene3D" id="1.10.287.630">
    <property type="entry name" value="Helix hairpin bin"/>
    <property type="match status" value="1"/>
</dbReference>
<keyword evidence="1" id="KW-0813">Transport</keyword>
<feature type="transmembrane region" description="Helical" evidence="3">
    <location>
        <begin position="550"/>
        <end position="570"/>
    </location>
</feature>
<evidence type="ECO:0000259" key="4">
    <source>
        <dbReference type="PROSITE" id="PS50042"/>
    </source>
</evidence>
<dbReference type="PANTHER" id="PTHR45638:SF11">
    <property type="entry name" value="CYCLIC NUCLEOTIDE-GATED CATION CHANNEL SUBUNIT A"/>
    <property type="match status" value="1"/>
</dbReference>
<dbReference type="AlphaFoldDB" id="A0A9W7ANI6"/>
<dbReference type="GO" id="GO:0044877">
    <property type="term" value="F:protein-containing complex binding"/>
    <property type="evidence" value="ECO:0007669"/>
    <property type="project" value="TreeGrafter"/>
</dbReference>
<evidence type="ECO:0000256" key="3">
    <source>
        <dbReference type="SAM" id="Phobius"/>
    </source>
</evidence>
<reference evidence="6" key="1">
    <citation type="journal article" date="2023" name="Commun. Biol.">
        <title>Genome analysis of Parmales, the sister group of diatoms, reveals the evolutionary specialization of diatoms from phago-mixotrophs to photoautotrophs.</title>
        <authorList>
            <person name="Ban H."/>
            <person name="Sato S."/>
            <person name="Yoshikawa S."/>
            <person name="Yamada K."/>
            <person name="Nakamura Y."/>
            <person name="Ichinomiya M."/>
            <person name="Sato N."/>
            <person name="Blanc-Mathieu R."/>
            <person name="Endo H."/>
            <person name="Kuwata A."/>
            <person name="Ogata H."/>
        </authorList>
    </citation>
    <scope>NUCLEOTIDE SEQUENCE [LARGE SCALE GENOMIC DNA]</scope>
    <source>
        <strain evidence="6">NIES 3700</strain>
    </source>
</reference>
<dbReference type="InterPro" id="IPR000595">
    <property type="entry name" value="cNMP-bd_dom"/>
</dbReference>
<feature type="compositionally biased region" description="Low complexity" evidence="2">
    <location>
        <begin position="171"/>
        <end position="183"/>
    </location>
</feature>
<feature type="region of interest" description="Disordered" evidence="2">
    <location>
        <begin position="113"/>
        <end position="183"/>
    </location>
</feature>
<feature type="non-terminal residue" evidence="5">
    <location>
        <position position="1028"/>
    </location>
</feature>
<gene>
    <name evidence="5" type="ORF">TrLO_g15890</name>
</gene>
<keyword evidence="1" id="KW-0407">Ion channel</keyword>
<feature type="region of interest" description="Disordered" evidence="2">
    <location>
        <begin position="1006"/>
        <end position="1028"/>
    </location>
</feature>
<keyword evidence="3" id="KW-0812">Transmembrane</keyword>
<dbReference type="SUPFAM" id="SSF51206">
    <property type="entry name" value="cAMP-binding domain-like"/>
    <property type="match status" value="1"/>
</dbReference>
<dbReference type="PROSITE" id="PS50042">
    <property type="entry name" value="CNMP_BINDING_3"/>
    <property type="match status" value="1"/>
</dbReference>
<dbReference type="Gene3D" id="2.60.120.10">
    <property type="entry name" value="Jelly Rolls"/>
    <property type="match status" value="1"/>
</dbReference>
<feature type="transmembrane region" description="Helical" evidence="3">
    <location>
        <begin position="430"/>
        <end position="449"/>
    </location>
</feature>
<feature type="domain" description="Cyclic nucleotide-binding" evidence="4">
    <location>
        <begin position="786"/>
        <end position="892"/>
    </location>
</feature>
<feature type="region of interest" description="Disordered" evidence="2">
    <location>
        <begin position="315"/>
        <end position="375"/>
    </location>
</feature>
<dbReference type="Gene3D" id="1.10.287.70">
    <property type="match status" value="1"/>
</dbReference>
<dbReference type="CDD" id="cd00038">
    <property type="entry name" value="CAP_ED"/>
    <property type="match status" value="1"/>
</dbReference>
<dbReference type="InterPro" id="IPR014710">
    <property type="entry name" value="RmlC-like_jellyroll"/>
</dbReference>